<evidence type="ECO:0000313" key="1">
    <source>
        <dbReference type="EMBL" id="KAH7960356.1"/>
    </source>
</evidence>
<proteinExistence type="predicted"/>
<name>A0ACB8D7H8_DERSI</name>
<reference evidence="1" key="1">
    <citation type="submission" date="2020-05" db="EMBL/GenBank/DDBJ databases">
        <title>Large-scale comparative analyses of tick genomes elucidate their genetic diversity and vector capacities.</title>
        <authorList>
            <person name="Jia N."/>
            <person name="Wang J."/>
            <person name="Shi W."/>
            <person name="Du L."/>
            <person name="Sun Y."/>
            <person name="Zhan W."/>
            <person name="Jiang J."/>
            <person name="Wang Q."/>
            <person name="Zhang B."/>
            <person name="Ji P."/>
            <person name="Sakyi L.B."/>
            <person name="Cui X."/>
            <person name="Yuan T."/>
            <person name="Jiang B."/>
            <person name="Yang W."/>
            <person name="Lam T.T.-Y."/>
            <person name="Chang Q."/>
            <person name="Ding S."/>
            <person name="Wang X."/>
            <person name="Zhu J."/>
            <person name="Ruan X."/>
            <person name="Zhao L."/>
            <person name="Wei J."/>
            <person name="Que T."/>
            <person name="Du C."/>
            <person name="Cheng J."/>
            <person name="Dai P."/>
            <person name="Han X."/>
            <person name="Huang E."/>
            <person name="Gao Y."/>
            <person name="Liu J."/>
            <person name="Shao H."/>
            <person name="Ye R."/>
            <person name="Li L."/>
            <person name="Wei W."/>
            <person name="Wang X."/>
            <person name="Wang C."/>
            <person name="Yang T."/>
            <person name="Huo Q."/>
            <person name="Li W."/>
            <person name="Guo W."/>
            <person name="Chen H."/>
            <person name="Zhou L."/>
            <person name="Ni X."/>
            <person name="Tian J."/>
            <person name="Zhou Y."/>
            <person name="Sheng Y."/>
            <person name="Liu T."/>
            <person name="Pan Y."/>
            <person name="Xia L."/>
            <person name="Li J."/>
            <person name="Zhao F."/>
            <person name="Cao W."/>
        </authorList>
    </citation>
    <scope>NUCLEOTIDE SEQUENCE</scope>
    <source>
        <strain evidence="1">Dsil-2018</strain>
    </source>
</reference>
<evidence type="ECO:0000313" key="2">
    <source>
        <dbReference type="Proteomes" id="UP000821865"/>
    </source>
</evidence>
<dbReference type="Proteomes" id="UP000821865">
    <property type="component" value="Chromosome 3"/>
</dbReference>
<dbReference type="EMBL" id="CM023472">
    <property type="protein sequence ID" value="KAH7960356.1"/>
    <property type="molecule type" value="Genomic_DNA"/>
</dbReference>
<keyword evidence="2" id="KW-1185">Reference proteome</keyword>
<comment type="caution">
    <text evidence="1">The sequence shown here is derived from an EMBL/GenBank/DDBJ whole genome shotgun (WGS) entry which is preliminary data.</text>
</comment>
<accession>A0ACB8D7H8</accession>
<protein>
    <submittedName>
        <fullName evidence="1">Uncharacterized protein</fullName>
    </submittedName>
</protein>
<sequence>MRAFLQLGFRKAGSSVHRAGVETAQGGPGSWVPTGAPGGEGTEEAPLGAVQEGGGAATASQAEAVAAAATAVGSSSSSAASCSGVNGMVAGTSSQHVALADLPTADQLKAMGLCDTLIILSDTGQGAQPVSLVSSLEPIQCLDGTAEAVARSGANLVLCLPDESLSLEVGTSVQEVPGWTWLFATGEAAALVRHSAPIVVSGTPTLATAPGGEMLLVMDSSPVEDSVGLAAKSWFNDSVIATQALLTLEGHNDYSDMSDVGGWEHSSHREHTAERHHHPVTRVLMVSRTHHLNLSFASCPRWSSPSNMTRQLLPQLSQIFANLHRCRH</sequence>
<organism evidence="1 2">
    <name type="scientific">Dermacentor silvarum</name>
    <name type="common">Tick</name>
    <dbReference type="NCBI Taxonomy" id="543639"/>
    <lineage>
        <taxon>Eukaryota</taxon>
        <taxon>Metazoa</taxon>
        <taxon>Ecdysozoa</taxon>
        <taxon>Arthropoda</taxon>
        <taxon>Chelicerata</taxon>
        <taxon>Arachnida</taxon>
        <taxon>Acari</taxon>
        <taxon>Parasitiformes</taxon>
        <taxon>Ixodida</taxon>
        <taxon>Ixodoidea</taxon>
        <taxon>Ixodidae</taxon>
        <taxon>Rhipicephalinae</taxon>
        <taxon>Dermacentor</taxon>
    </lineage>
</organism>
<gene>
    <name evidence="1" type="ORF">HPB49_018898</name>
</gene>